<keyword evidence="5" id="KW-1185">Reference proteome</keyword>
<organism evidence="4 5">
    <name type="scientific">Luteolibacter soli</name>
    <dbReference type="NCBI Taxonomy" id="3135280"/>
    <lineage>
        <taxon>Bacteria</taxon>
        <taxon>Pseudomonadati</taxon>
        <taxon>Verrucomicrobiota</taxon>
        <taxon>Verrucomicrobiia</taxon>
        <taxon>Verrucomicrobiales</taxon>
        <taxon>Verrucomicrobiaceae</taxon>
        <taxon>Luteolibacter</taxon>
    </lineage>
</organism>
<evidence type="ECO:0000313" key="5">
    <source>
        <dbReference type="Proteomes" id="UP001371305"/>
    </source>
</evidence>
<dbReference type="EMBL" id="JBBUKT010000016">
    <property type="protein sequence ID" value="MEK7954202.1"/>
    <property type="molecule type" value="Genomic_DNA"/>
</dbReference>
<keyword evidence="2" id="KW-0067">ATP-binding</keyword>
<evidence type="ECO:0000259" key="3">
    <source>
        <dbReference type="Pfam" id="PF06414"/>
    </source>
</evidence>
<keyword evidence="1" id="KW-0547">Nucleotide-binding</keyword>
<dbReference type="Proteomes" id="UP001371305">
    <property type="component" value="Unassembled WGS sequence"/>
</dbReference>
<dbReference type="Gene3D" id="3.40.50.300">
    <property type="entry name" value="P-loop containing nucleotide triphosphate hydrolases"/>
    <property type="match status" value="1"/>
</dbReference>
<sequence length="249" mass="27606">MNDETPRMRMFAGPNGSGKSVLKSYLPEPLLGVYLNPDEIEAGVNTRGYLDFRDFGLASLTAAEVLPNFIGSDFLSREGFGGQAARLTFANGRLDFPPGVMNAYFASVAADMIRQALVARKATFTFETVMSHPGKVSLLQQAQAEGYRTYLYYVATEDPAINISRVANRVALGGHAVPEGKIVERYHRSLGLLMEAIRHSHRAYIFDNSTDNADGKHTWLAEITEGRKLELKTDRIPSWFKRAVMDPIT</sequence>
<dbReference type="PANTHER" id="PTHR39206:SF1">
    <property type="entry name" value="SLL8004 PROTEIN"/>
    <property type="match status" value="1"/>
</dbReference>
<dbReference type="RefSeq" id="WP_341407970.1">
    <property type="nucleotide sequence ID" value="NZ_JBBUKT010000016.1"/>
</dbReference>
<feature type="domain" description="Zeta toxin" evidence="3">
    <location>
        <begin position="105"/>
        <end position="188"/>
    </location>
</feature>
<accession>A0ABU9B5F1</accession>
<name>A0ABU9B5F1_9BACT</name>
<protein>
    <submittedName>
        <fullName evidence="4">Zeta toxin family protein</fullName>
    </submittedName>
</protein>
<dbReference type="PANTHER" id="PTHR39206">
    <property type="entry name" value="SLL8004 PROTEIN"/>
    <property type="match status" value="1"/>
</dbReference>
<dbReference type="InterPro" id="IPR010488">
    <property type="entry name" value="Zeta_toxin_domain"/>
</dbReference>
<dbReference type="InterPro" id="IPR027417">
    <property type="entry name" value="P-loop_NTPase"/>
</dbReference>
<evidence type="ECO:0000256" key="1">
    <source>
        <dbReference type="ARBA" id="ARBA00022741"/>
    </source>
</evidence>
<evidence type="ECO:0000313" key="4">
    <source>
        <dbReference type="EMBL" id="MEK7954202.1"/>
    </source>
</evidence>
<comment type="caution">
    <text evidence="4">The sequence shown here is derived from an EMBL/GenBank/DDBJ whole genome shotgun (WGS) entry which is preliminary data.</text>
</comment>
<dbReference type="Pfam" id="PF06414">
    <property type="entry name" value="Zeta_toxin"/>
    <property type="match status" value="1"/>
</dbReference>
<evidence type="ECO:0000256" key="2">
    <source>
        <dbReference type="ARBA" id="ARBA00022840"/>
    </source>
</evidence>
<reference evidence="4 5" key="1">
    <citation type="submission" date="2024-04" db="EMBL/GenBank/DDBJ databases">
        <title>Luteolibacter sp. isolated from soil.</title>
        <authorList>
            <person name="An J."/>
        </authorList>
    </citation>
    <scope>NUCLEOTIDE SEQUENCE [LARGE SCALE GENOMIC DNA]</scope>
    <source>
        <strain evidence="4 5">Y139</strain>
    </source>
</reference>
<dbReference type="SUPFAM" id="SSF52540">
    <property type="entry name" value="P-loop containing nucleoside triphosphate hydrolases"/>
    <property type="match status" value="1"/>
</dbReference>
<proteinExistence type="predicted"/>
<gene>
    <name evidence="4" type="ORF">WKV53_27035</name>
</gene>